<dbReference type="EnsemblMetazoa" id="PPA03922.1">
    <property type="protein sequence ID" value="PPA03922.1"/>
    <property type="gene ID" value="WBGene00093476"/>
</dbReference>
<gene>
    <name evidence="6" type="primary">WBGene00093476</name>
</gene>
<reference evidence="7" key="1">
    <citation type="journal article" date="2008" name="Nat. Genet.">
        <title>The Pristionchus pacificus genome provides a unique perspective on nematode lifestyle and parasitism.</title>
        <authorList>
            <person name="Dieterich C."/>
            <person name="Clifton S.W."/>
            <person name="Schuster L.N."/>
            <person name="Chinwalla A."/>
            <person name="Delehaunty K."/>
            <person name="Dinkelacker I."/>
            <person name="Fulton L."/>
            <person name="Fulton R."/>
            <person name="Godfrey J."/>
            <person name="Minx P."/>
            <person name="Mitreva M."/>
            <person name="Roeseler W."/>
            <person name="Tian H."/>
            <person name="Witte H."/>
            <person name="Yang S.P."/>
            <person name="Wilson R.K."/>
            <person name="Sommer R.J."/>
        </authorList>
    </citation>
    <scope>NUCLEOTIDE SEQUENCE [LARGE SCALE GENOMIC DNA]</scope>
    <source>
        <strain evidence="7">PS312</strain>
    </source>
</reference>
<evidence type="ECO:0000256" key="3">
    <source>
        <dbReference type="ARBA" id="ARBA00023128"/>
    </source>
</evidence>
<keyword evidence="7" id="KW-1185">Reference proteome</keyword>
<accession>A0A8R1Y6P5</accession>
<feature type="compositionally biased region" description="Low complexity" evidence="5">
    <location>
        <begin position="17"/>
        <end position="26"/>
    </location>
</feature>
<protein>
    <submittedName>
        <fullName evidence="6">Trak-1</fullName>
    </submittedName>
</protein>
<feature type="coiled-coil region" evidence="4">
    <location>
        <begin position="41"/>
        <end position="75"/>
    </location>
</feature>
<reference evidence="6" key="2">
    <citation type="submission" date="2022-06" db="UniProtKB">
        <authorList>
            <consortium name="EnsemblMetazoa"/>
        </authorList>
    </citation>
    <scope>IDENTIFICATION</scope>
    <source>
        <strain evidence="6">PS312</strain>
    </source>
</reference>
<dbReference type="OrthoDB" id="10067624at2759"/>
<keyword evidence="3" id="KW-0496">Mitochondrion</keyword>
<dbReference type="InterPro" id="IPR006933">
    <property type="entry name" value="HAP1_N"/>
</dbReference>
<feature type="region of interest" description="Disordered" evidence="5">
    <location>
        <begin position="547"/>
        <end position="569"/>
    </location>
</feature>
<accession>A0A2A6BKH2</accession>
<organism evidence="6 7">
    <name type="scientific">Pristionchus pacificus</name>
    <name type="common">Parasitic nematode worm</name>
    <dbReference type="NCBI Taxonomy" id="54126"/>
    <lineage>
        <taxon>Eukaryota</taxon>
        <taxon>Metazoa</taxon>
        <taxon>Ecdysozoa</taxon>
        <taxon>Nematoda</taxon>
        <taxon>Chromadorea</taxon>
        <taxon>Rhabditida</taxon>
        <taxon>Rhabditina</taxon>
        <taxon>Diplogasteromorpha</taxon>
        <taxon>Diplogasteroidea</taxon>
        <taxon>Neodiplogasteridae</taxon>
        <taxon>Pristionchus</taxon>
    </lineage>
</organism>
<dbReference type="GO" id="GO:0048311">
    <property type="term" value="P:mitochondrion distribution"/>
    <property type="evidence" value="ECO:0000318"/>
    <property type="project" value="GO_Central"/>
</dbReference>
<evidence type="ECO:0000256" key="1">
    <source>
        <dbReference type="ARBA" id="ARBA00004173"/>
    </source>
</evidence>
<sequence>MAESSSGCRPSSEDVPSTSSTDLSSLLRQRDHDLDIAAQIGQSLLERNNELQIRNEFLEESLAQSSEQAKQLRYELHRRVELLRYFSIDDEEFGTDGDTSSLCRQVERLRRENIRLTAESTVLKKDLEGKESEGRRAVLEIEGQLMAVSTQAAKLQLAISKKNEECANHGENITRLIEEVNRRSLREKDLSEENDSLSEQLEVAVQRENELTEQMGAMQNLYAELKSMFNDAEEELRSYRKKPSPYRTPSVDSLYDSLASELETSDSGGWTPRGRKEVLPPPRSLVFPSPSIEGPKEDDTPTNNLSLQDELASIQNALPPPPLPSIEAAPSIAIVETKEEVHPSDPKESQLDSIEVESQSETVLDLVSPSIESIPPLEERKEEEITKSISSPLEVNGERSLIFSYDSEFSLAAPPQEKKMPQYLEEEERPPSRSSSTHSLSDYEAPSMGEPGVPGTRDLHACLKSSIRRQVRAPSNRPLERDFAVWRARKGLRPSSFFPEGATPDGIEGGSILSPYLIGDPRSVLPWRMCSSVGLQGVGTMNGGGVLTRAEMPSIGPSPTPSPSHSNGNGLSSISLSSFIPSGGIVLRRPFL</sequence>
<feature type="compositionally biased region" description="Basic and acidic residues" evidence="5">
    <location>
        <begin position="338"/>
        <end position="350"/>
    </location>
</feature>
<dbReference type="InterPro" id="IPR051946">
    <property type="entry name" value="Intracell_Traff-Reg"/>
</dbReference>
<dbReference type="PANTHER" id="PTHR15751:SF12">
    <property type="entry name" value="TRAFFICKING KINESIN-BINDING PROTEIN MILT"/>
    <property type="match status" value="1"/>
</dbReference>
<dbReference type="Proteomes" id="UP000005239">
    <property type="component" value="Unassembled WGS sequence"/>
</dbReference>
<dbReference type="GO" id="GO:0047496">
    <property type="term" value="P:vesicle transport along microtubule"/>
    <property type="evidence" value="ECO:0000318"/>
    <property type="project" value="GO_Central"/>
</dbReference>
<feature type="region of interest" description="Disordered" evidence="5">
    <location>
        <begin position="260"/>
        <end position="308"/>
    </location>
</feature>
<feature type="region of interest" description="Disordered" evidence="5">
    <location>
        <begin position="338"/>
        <end position="391"/>
    </location>
</feature>
<evidence type="ECO:0000256" key="2">
    <source>
        <dbReference type="ARBA" id="ARBA00023054"/>
    </source>
</evidence>
<dbReference type="PANTHER" id="PTHR15751">
    <property type="entry name" value="TRAFFICKING KINESIN-BINDING PROTEIN"/>
    <property type="match status" value="1"/>
</dbReference>
<feature type="coiled-coil region" evidence="4">
    <location>
        <begin position="187"/>
        <end position="242"/>
    </location>
</feature>
<dbReference type="Pfam" id="PF04849">
    <property type="entry name" value="HAP1_N"/>
    <property type="match status" value="1"/>
</dbReference>
<dbReference type="AlphaFoldDB" id="A0A2A6BKH2"/>
<evidence type="ECO:0000313" key="7">
    <source>
        <dbReference type="Proteomes" id="UP000005239"/>
    </source>
</evidence>
<evidence type="ECO:0000256" key="5">
    <source>
        <dbReference type="SAM" id="MobiDB-lite"/>
    </source>
</evidence>
<dbReference type="GO" id="GO:0005739">
    <property type="term" value="C:mitochondrion"/>
    <property type="evidence" value="ECO:0000318"/>
    <property type="project" value="GO_Central"/>
</dbReference>
<dbReference type="GO" id="GO:0031410">
    <property type="term" value="C:cytoplasmic vesicle"/>
    <property type="evidence" value="ECO:0000318"/>
    <property type="project" value="GO_Central"/>
</dbReference>
<proteinExistence type="predicted"/>
<evidence type="ECO:0000313" key="6">
    <source>
        <dbReference type="EnsemblMetazoa" id="PPA03922.1"/>
    </source>
</evidence>
<name>A0A2A6BKH2_PRIPA</name>
<dbReference type="GO" id="GO:0017022">
    <property type="term" value="F:myosin binding"/>
    <property type="evidence" value="ECO:0000318"/>
    <property type="project" value="GO_Central"/>
</dbReference>
<dbReference type="SMART" id="SM01424">
    <property type="entry name" value="HAP1_N"/>
    <property type="match status" value="1"/>
</dbReference>
<dbReference type="GO" id="GO:0006605">
    <property type="term" value="P:protein targeting"/>
    <property type="evidence" value="ECO:0000318"/>
    <property type="project" value="GO_Central"/>
</dbReference>
<keyword evidence="2 4" id="KW-0175">Coiled coil</keyword>
<comment type="subcellular location">
    <subcellularLocation>
        <location evidence="1">Mitochondrion</location>
    </subcellularLocation>
</comment>
<feature type="compositionally biased region" description="Basic and acidic residues" evidence="5">
    <location>
        <begin position="377"/>
        <end position="386"/>
    </location>
</feature>
<evidence type="ECO:0000256" key="4">
    <source>
        <dbReference type="SAM" id="Coils"/>
    </source>
</evidence>
<feature type="region of interest" description="Disordered" evidence="5">
    <location>
        <begin position="412"/>
        <end position="455"/>
    </location>
</feature>
<feature type="region of interest" description="Disordered" evidence="5">
    <location>
        <begin position="1"/>
        <end position="26"/>
    </location>
</feature>